<evidence type="ECO:0000313" key="3">
    <source>
        <dbReference type="Proteomes" id="UP000290481"/>
    </source>
</evidence>
<dbReference type="InterPro" id="IPR011335">
    <property type="entry name" value="Restrct_endonuc-II-like"/>
</dbReference>
<dbReference type="AlphaFoldDB" id="A0A4Q0HU78"/>
<gene>
    <name evidence="2" type="ORF">B4O85_13080</name>
</gene>
<name>A0A4Q0HU78_PSEAZ</name>
<dbReference type="RefSeq" id="WP_087715980.1">
    <property type="nucleotide sequence ID" value="NZ_MZZJ01000005.1"/>
</dbReference>
<proteinExistence type="predicted"/>
<organism evidence="2 3">
    <name type="scientific">Pseudomonas azotoformans</name>
    <dbReference type="NCBI Taxonomy" id="47878"/>
    <lineage>
        <taxon>Bacteria</taxon>
        <taxon>Pseudomonadati</taxon>
        <taxon>Pseudomonadota</taxon>
        <taxon>Gammaproteobacteria</taxon>
        <taxon>Pseudomonadales</taxon>
        <taxon>Pseudomonadaceae</taxon>
        <taxon>Pseudomonas</taxon>
    </lineage>
</organism>
<feature type="domain" description="Restriction endonuclease type IV Mrr" evidence="1">
    <location>
        <begin position="7"/>
        <end position="123"/>
    </location>
</feature>
<comment type="caution">
    <text evidence="2">The sequence shown here is derived from an EMBL/GenBank/DDBJ whole genome shotgun (WGS) entry which is preliminary data.</text>
</comment>
<evidence type="ECO:0000313" key="2">
    <source>
        <dbReference type="EMBL" id="RXE52294.1"/>
    </source>
</evidence>
<dbReference type="SUPFAM" id="SSF52980">
    <property type="entry name" value="Restriction endonuclease-like"/>
    <property type="match status" value="1"/>
</dbReference>
<dbReference type="InterPro" id="IPR007560">
    <property type="entry name" value="Restrct_endonuc_IV_Mrr"/>
</dbReference>
<dbReference type="EMBL" id="MZZJ01000005">
    <property type="protein sequence ID" value="RXE52294.1"/>
    <property type="molecule type" value="Genomic_DNA"/>
</dbReference>
<dbReference type="GO" id="GO:0004519">
    <property type="term" value="F:endonuclease activity"/>
    <property type="evidence" value="ECO:0007669"/>
    <property type="project" value="InterPro"/>
</dbReference>
<dbReference type="GO" id="GO:0009307">
    <property type="term" value="P:DNA restriction-modification system"/>
    <property type="evidence" value="ECO:0007669"/>
    <property type="project" value="InterPro"/>
</dbReference>
<sequence length="342" mass="38436">MHNINSSGEYLERLVAEIFRALGYEDVRNNPQGMTALERHYEIDVSFIRDGEVGVAEVKHYRYLSPPTPSLFLKALRQADSVRELVGARVAILAFSCPLTPSLAEAAKEFPLVEIWDAAELFRRAAGFPGLTRKLEHFFEATTSPYTKPALALETGLSETKEMPQKTGRRLADTLLGIRPGRKMAAAFEDACIAALKYLFETDLHGWHEQSNTDDELHRRDLICRILPNAEIWKLMLNDLGSRYVIFEFKNYTDPITQKEVVTTGRYLYPSALRKLAIMISPKGCAPSADKVIRGAMREGGKLIVSLTVPQIEKLLIAKDDGGDPNTYLFERVDEFLMGLGR</sequence>
<dbReference type="Proteomes" id="UP000290481">
    <property type="component" value="Unassembled WGS sequence"/>
</dbReference>
<evidence type="ECO:0000259" key="1">
    <source>
        <dbReference type="Pfam" id="PF04471"/>
    </source>
</evidence>
<dbReference type="Pfam" id="PF04471">
    <property type="entry name" value="Mrr_cat"/>
    <property type="match status" value="1"/>
</dbReference>
<protein>
    <recommendedName>
        <fullName evidence="1">Restriction endonuclease type IV Mrr domain-containing protein</fullName>
    </recommendedName>
</protein>
<dbReference type="GO" id="GO:0003677">
    <property type="term" value="F:DNA binding"/>
    <property type="evidence" value="ECO:0007669"/>
    <property type="project" value="InterPro"/>
</dbReference>
<reference evidence="2 3" key="1">
    <citation type="submission" date="2017-03" db="EMBL/GenBank/DDBJ databases">
        <title>Pseudomonas azotoformans: Salt tolerant bacteria having multiple plant growth promoting attributes.</title>
        <authorList>
            <person name="Srivastava A.K."/>
            <person name="Sharma A."/>
            <person name="Srivastava A.K."/>
            <person name="Jamali H."/>
            <person name="Yadav J."/>
            <person name="Srivastava R."/>
            <person name="Kashyap P.L."/>
            <person name="Chakdar H."/>
            <person name="Saxena A.K."/>
        </authorList>
    </citation>
    <scope>NUCLEOTIDE SEQUENCE [LARGE SCALE GENOMIC DNA]</scope>
    <source>
        <strain evidence="2 3">SC 14</strain>
    </source>
</reference>
<accession>A0A4Q0HU78</accession>